<comment type="caution">
    <text evidence="1">The sequence shown here is derived from an EMBL/GenBank/DDBJ whole genome shotgun (WGS) entry which is preliminary data.</text>
</comment>
<protein>
    <submittedName>
        <fullName evidence="1">Uncharacterized protein</fullName>
    </submittedName>
</protein>
<proteinExistence type="predicted"/>
<keyword evidence="2" id="KW-1185">Reference proteome</keyword>
<sequence length="172" mass="18451">MNQNQNQHGCLSDGFREALSWQAHRISVQENIEAALVCLPGGGVNAASNHCGWGLENIIHALMWCPKAKEEFERSQKLLSTNPPLQSHAVSVCWSPPPMGSLKLNSNAAVKPEVAFIGVGAIIRDELGGLVAALAKPLLGSFPVDDVNIVSRVKSSCLDLSVAMLALLRRFS</sequence>
<dbReference type="AlphaFoldDB" id="A0AAD9X7N9"/>
<evidence type="ECO:0000313" key="2">
    <source>
        <dbReference type="Proteomes" id="UP001280121"/>
    </source>
</evidence>
<name>A0AAD9X7N9_9ROSI</name>
<dbReference type="EMBL" id="JANJYI010000004">
    <property type="protein sequence ID" value="KAK2654334.1"/>
    <property type="molecule type" value="Genomic_DNA"/>
</dbReference>
<accession>A0AAD9X7N9</accession>
<evidence type="ECO:0000313" key="1">
    <source>
        <dbReference type="EMBL" id="KAK2654334.1"/>
    </source>
</evidence>
<organism evidence="1 2">
    <name type="scientific">Dipteronia dyeriana</name>
    <dbReference type="NCBI Taxonomy" id="168575"/>
    <lineage>
        <taxon>Eukaryota</taxon>
        <taxon>Viridiplantae</taxon>
        <taxon>Streptophyta</taxon>
        <taxon>Embryophyta</taxon>
        <taxon>Tracheophyta</taxon>
        <taxon>Spermatophyta</taxon>
        <taxon>Magnoliopsida</taxon>
        <taxon>eudicotyledons</taxon>
        <taxon>Gunneridae</taxon>
        <taxon>Pentapetalae</taxon>
        <taxon>rosids</taxon>
        <taxon>malvids</taxon>
        <taxon>Sapindales</taxon>
        <taxon>Sapindaceae</taxon>
        <taxon>Hippocastanoideae</taxon>
        <taxon>Acereae</taxon>
        <taxon>Dipteronia</taxon>
    </lineage>
</organism>
<gene>
    <name evidence="1" type="ORF">Ddye_014190</name>
</gene>
<dbReference type="Proteomes" id="UP001280121">
    <property type="component" value="Unassembled WGS sequence"/>
</dbReference>
<reference evidence="1" key="1">
    <citation type="journal article" date="2023" name="Plant J.">
        <title>Genome sequences and population genomics provide insights into the demographic history, inbreeding, and mutation load of two 'living fossil' tree species of Dipteronia.</title>
        <authorList>
            <person name="Feng Y."/>
            <person name="Comes H.P."/>
            <person name="Chen J."/>
            <person name="Zhu S."/>
            <person name="Lu R."/>
            <person name="Zhang X."/>
            <person name="Li P."/>
            <person name="Qiu J."/>
            <person name="Olsen K.M."/>
            <person name="Qiu Y."/>
        </authorList>
    </citation>
    <scope>NUCLEOTIDE SEQUENCE</scope>
    <source>
        <strain evidence="1">KIB01</strain>
    </source>
</reference>